<dbReference type="PANTHER" id="PTHR47481">
    <property type="match status" value="1"/>
</dbReference>
<dbReference type="Pfam" id="PF14223">
    <property type="entry name" value="Retrotran_gag_2"/>
    <property type="match status" value="1"/>
</dbReference>
<evidence type="ECO:0000313" key="2">
    <source>
        <dbReference type="EMBL" id="GJT83032.1"/>
    </source>
</evidence>
<reference evidence="2" key="1">
    <citation type="journal article" date="2022" name="Int. J. Mol. Sci.">
        <title>Draft Genome of Tanacetum Coccineum: Genomic Comparison of Closely Related Tanacetum-Family Plants.</title>
        <authorList>
            <person name="Yamashiro T."/>
            <person name="Shiraishi A."/>
            <person name="Nakayama K."/>
            <person name="Satake H."/>
        </authorList>
    </citation>
    <scope>NUCLEOTIDE SEQUENCE</scope>
</reference>
<dbReference type="PANTHER" id="PTHR47481:SF41">
    <property type="entry name" value="COPIA-LIKE POLYPROTEIN_RETROTRANSPOSON"/>
    <property type="match status" value="1"/>
</dbReference>
<sequence length="327" mass="35838">MTNSEHPSPPPTLTLVEKLYAVHNINSLIPEKLDLAESNYSTWSYFFKGHCSNFGVLKHIEEPVTEASTSTPPTDEWITADSIVKSWIFLTLSSTLRKRLIKANPKTAKAAWDAIETIFQDNKRTRTISLKGELRVIQMGDQTADEYFSKIEAILTLLTDLGSDMSDDDVVTYAINGLSDKYGSLAQIIAHKDPFPDLATVRSMVETKELRLRSRSSVLPIGTTLSAPQGDACHFLHDSSRSSGTPRNSNNSTTHRTTQGTLPMHAGSQSAPPGFEFGQQPTQQAFSPQQQALLSGTVQGSTPENGQATLLPQAFNTMTLRDPTDAN</sequence>
<reference evidence="2" key="2">
    <citation type="submission" date="2022-01" db="EMBL/GenBank/DDBJ databases">
        <authorList>
            <person name="Yamashiro T."/>
            <person name="Shiraishi A."/>
            <person name="Satake H."/>
            <person name="Nakayama K."/>
        </authorList>
    </citation>
    <scope>NUCLEOTIDE SEQUENCE</scope>
</reference>
<proteinExistence type="predicted"/>
<feature type="compositionally biased region" description="Low complexity" evidence="1">
    <location>
        <begin position="245"/>
        <end position="258"/>
    </location>
</feature>
<gene>
    <name evidence="2" type="ORF">Tco_1057374</name>
</gene>
<evidence type="ECO:0000256" key="1">
    <source>
        <dbReference type="SAM" id="MobiDB-lite"/>
    </source>
</evidence>
<dbReference type="EMBL" id="BQNB010019224">
    <property type="protein sequence ID" value="GJT83032.1"/>
    <property type="molecule type" value="Genomic_DNA"/>
</dbReference>
<name>A0ABQ5H6Z6_9ASTR</name>
<organism evidence="2 3">
    <name type="scientific">Tanacetum coccineum</name>
    <dbReference type="NCBI Taxonomy" id="301880"/>
    <lineage>
        <taxon>Eukaryota</taxon>
        <taxon>Viridiplantae</taxon>
        <taxon>Streptophyta</taxon>
        <taxon>Embryophyta</taxon>
        <taxon>Tracheophyta</taxon>
        <taxon>Spermatophyta</taxon>
        <taxon>Magnoliopsida</taxon>
        <taxon>eudicotyledons</taxon>
        <taxon>Gunneridae</taxon>
        <taxon>Pentapetalae</taxon>
        <taxon>asterids</taxon>
        <taxon>campanulids</taxon>
        <taxon>Asterales</taxon>
        <taxon>Asteraceae</taxon>
        <taxon>Asteroideae</taxon>
        <taxon>Anthemideae</taxon>
        <taxon>Anthemidinae</taxon>
        <taxon>Tanacetum</taxon>
    </lineage>
</organism>
<keyword evidence="3" id="KW-1185">Reference proteome</keyword>
<keyword evidence="2" id="KW-0808">Transferase</keyword>
<comment type="caution">
    <text evidence="2">The sequence shown here is derived from an EMBL/GenBank/DDBJ whole genome shotgun (WGS) entry which is preliminary data.</text>
</comment>
<feature type="compositionally biased region" description="Low complexity" evidence="1">
    <location>
        <begin position="279"/>
        <end position="295"/>
    </location>
</feature>
<feature type="compositionally biased region" description="Polar residues" evidence="1">
    <location>
        <begin position="296"/>
        <end position="313"/>
    </location>
</feature>
<dbReference type="GO" id="GO:0016301">
    <property type="term" value="F:kinase activity"/>
    <property type="evidence" value="ECO:0007669"/>
    <property type="project" value="UniProtKB-KW"/>
</dbReference>
<feature type="region of interest" description="Disordered" evidence="1">
    <location>
        <begin position="230"/>
        <end position="313"/>
    </location>
</feature>
<keyword evidence="2" id="KW-0418">Kinase</keyword>
<evidence type="ECO:0000313" key="3">
    <source>
        <dbReference type="Proteomes" id="UP001151760"/>
    </source>
</evidence>
<dbReference type="Proteomes" id="UP001151760">
    <property type="component" value="Unassembled WGS sequence"/>
</dbReference>
<protein>
    <submittedName>
        <fullName evidence="2">Hybrid signal transduction histidine kinase M</fullName>
    </submittedName>
</protein>
<accession>A0ABQ5H6Z6</accession>